<dbReference type="HOGENOM" id="CLU_3011886_0_0_0"/>
<evidence type="ECO:0000313" key="1">
    <source>
        <dbReference type="EMBL" id="CCB90248.1"/>
    </source>
</evidence>
<dbReference type="AlphaFoldDB" id="F8L4J4"/>
<reference key="1">
    <citation type="journal article" date="2011" name="Mol. Biol. Evol.">
        <title>Unity in variety -- the pan-genome of the Chlamydiae.</title>
        <authorList>
            <person name="Collingro A."/>
            <person name="Tischler P."/>
            <person name="Weinmaier T."/>
            <person name="Penz T."/>
            <person name="Heinz E."/>
            <person name="Brunham R.C."/>
            <person name="Read T.D."/>
            <person name="Bavoil P.M."/>
            <person name="Sachse K."/>
            <person name="Kahane S."/>
            <person name="Friedman M.G."/>
            <person name="Rattei T."/>
            <person name="Myers G.S.A."/>
            <person name="Horn M."/>
        </authorList>
    </citation>
    <scope>NUCLEOTIDE SEQUENCE</scope>
    <source>
        <strain>Z</strain>
    </source>
</reference>
<evidence type="ECO:0000313" key="2">
    <source>
        <dbReference type="Proteomes" id="UP000000496"/>
    </source>
</evidence>
<accession>F8L4J4</accession>
<dbReference type="Proteomes" id="UP000000496">
    <property type="component" value="Chromosome gsn.131"/>
</dbReference>
<organism evidence="1 2">
    <name type="scientific">Simkania negevensis (strain ATCC VR-1471 / DSM 27360 / Z)</name>
    <dbReference type="NCBI Taxonomy" id="331113"/>
    <lineage>
        <taxon>Bacteria</taxon>
        <taxon>Pseudomonadati</taxon>
        <taxon>Chlamydiota</taxon>
        <taxon>Chlamydiia</taxon>
        <taxon>Parachlamydiales</taxon>
        <taxon>Simkaniaceae</taxon>
        <taxon>Simkania</taxon>
    </lineage>
</organism>
<reference evidence="1 2" key="2">
    <citation type="journal article" date="2011" name="Mol. Biol. Evol.">
        <title>Unity in variety--the pan-genome of the Chlamydiae.</title>
        <authorList>
            <person name="Collingro A."/>
            <person name="Tischler P."/>
            <person name="Weinmaier T."/>
            <person name="Penz T."/>
            <person name="Heinz E."/>
            <person name="Brunham R.C."/>
            <person name="Read T.D."/>
            <person name="Bavoil P.M."/>
            <person name="Sachse K."/>
            <person name="Kahane S."/>
            <person name="Friedman M.G."/>
            <person name="Rattei T."/>
            <person name="Myers G.S."/>
            <person name="Horn M."/>
        </authorList>
    </citation>
    <scope>NUCLEOTIDE SEQUENCE [LARGE SCALE GENOMIC DNA]</scope>
    <source>
        <strain evidence="2">ATCC VR-1471 / Z</strain>
    </source>
</reference>
<evidence type="ECO:0008006" key="3">
    <source>
        <dbReference type="Google" id="ProtNLM"/>
    </source>
</evidence>
<sequence>MIGQIKNLRFEKLFKICLLKWFLLRIQRDHERDFKFRCFGVSFLIKNFVEHYLGEQ</sequence>
<gene>
    <name evidence="1" type="ordered locus">SNE_A23710</name>
</gene>
<keyword evidence="2" id="KW-1185">Reference proteome</keyword>
<name>F8L4J4_SIMNZ</name>
<dbReference type="KEGG" id="sng:SNE_A23710"/>
<protein>
    <recommendedName>
        <fullName evidence="3">Transposase</fullName>
    </recommendedName>
</protein>
<dbReference type="STRING" id="331113.SNE_A23710"/>
<proteinExistence type="predicted"/>
<dbReference type="EMBL" id="FR872582">
    <property type="protein sequence ID" value="CCB90248.1"/>
    <property type="molecule type" value="Genomic_DNA"/>
</dbReference>